<keyword evidence="3" id="KW-0812">Transmembrane</keyword>
<evidence type="ECO:0000313" key="6">
    <source>
        <dbReference type="Proteomes" id="UP000324897"/>
    </source>
</evidence>
<name>A0A5J9V0V7_9POAL</name>
<keyword evidence="2" id="KW-0175">Coiled coil</keyword>
<comment type="similarity">
    <text evidence="1">Belongs to the VAMP-associated protein (VAP) (TC 9.B.17) family.</text>
</comment>
<dbReference type="InterPro" id="IPR008962">
    <property type="entry name" value="PapD-like_sf"/>
</dbReference>
<dbReference type="GO" id="GO:0061817">
    <property type="term" value="P:endoplasmic reticulum-plasma membrane tethering"/>
    <property type="evidence" value="ECO:0007669"/>
    <property type="project" value="TreeGrafter"/>
</dbReference>
<dbReference type="Proteomes" id="UP000324897">
    <property type="component" value="Chromosome 1"/>
</dbReference>
<feature type="domain" description="MSP" evidence="4">
    <location>
        <begin position="61"/>
        <end position="197"/>
    </location>
</feature>
<protein>
    <recommendedName>
        <fullName evidence="4">MSP domain-containing protein</fullName>
    </recommendedName>
</protein>
<dbReference type="FunFam" id="2.60.40.10:FF:000813">
    <property type="entry name" value="Vesicle-associated protein 1-1"/>
    <property type="match status" value="1"/>
</dbReference>
<keyword evidence="3" id="KW-0472">Membrane</keyword>
<evidence type="ECO:0000313" key="5">
    <source>
        <dbReference type="EMBL" id="TVU28997.1"/>
    </source>
</evidence>
<dbReference type="PANTHER" id="PTHR10809:SF42">
    <property type="entry name" value="VESICLE-ASSOCIATED PROTEIN 2-1"/>
    <property type="match status" value="1"/>
</dbReference>
<dbReference type="PROSITE" id="PS50202">
    <property type="entry name" value="MSP"/>
    <property type="match status" value="1"/>
</dbReference>
<dbReference type="EMBL" id="RWGY01000011">
    <property type="protein sequence ID" value="TVU28997.1"/>
    <property type="molecule type" value="Genomic_DNA"/>
</dbReference>
<keyword evidence="6" id="KW-1185">Reference proteome</keyword>
<feature type="transmembrane region" description="Helical" evidence="3">
    <location>
        <begin position="25"/>
        <end position="47"/>
    </location>
</feature>
<dbReference type="OrthoDB" id="264603at2759"/>
<comment type="caution">
    <text evidence="5">The sequence shown here is derived from an EMBL/GenBank/DDBJ whole genome shotgun (WGS) entry which is preliminary data.</text>
</comment>
<dbReference type="Gene3D" id="2.60.40.10">
    <property type="entry name" value="Immunoglobulins"/>
    <property type="match status" value="1"/>
</dbReference>
<evidence type="ECO:0000259" key="4">
    <source>
        <dbReference type="PROSITE" id="PS50202"/>
    </source>
</evidence>
<accession>A0A5J9V0V7</accession>
<feature type="transmembrane region" description="Helical" evidence="3">
    <location>
        <begin position="209"/>
        <end position="234"/>
    </location>
</feature>
<reference evidence="5 6" key="1">
    <citation type="journal article" date="2019" name="Sci. Rep.">
        <title>A high-quality genome of Eragrostis curvula grass provides insights into Poaceae evolution and supports new strategies to enhance forage quality.</title>
        <authorList>
            <person name="Carballo J."/>
            <person name="Santos B.A.C.M."/>
            <person name="Zappacosta D."/>
            <person name="Garbus I."/>
            <person name="Selva J.P."/>
            <person name="Gallo C.A."/>
            <person name="Diaz A."/>
            <person name="Albertini E."/>
            <person name="Caccamo M."/>
            <person name="Echenique V."/>
        </authorList>
    </citation>
    <scope>NUCLEOTIDE SEQUENCE [LARGE SCALE GENOMIC DNA]</scope>
    <source>
        <strain evidence="6">cv. Victoria</strain>
        <tissue evidence="5">Leaf</tissue>
    </source>
</reference>
<organism evidence="5 6">
    <name type="scientific">Eragrostis curvula</name>
    <name type="common">weeping love grass</name>
    <dbReference type="NCBI Taxonomy" id="38414"/>
    <lineage>
        <taxon>Eukaryota</taxon>
        <taxon>Viridiplantae</taxon>
        <taxon>Streptophyta</taxon>
        <taxon>Embryophyta</taxon>
        <taxon>Tracheophyta</taxon>
        <taxon>Spermatophyta</taxon>
        <taxon>Magnoliopsida</taxon>
        <taxon>Liliopsida</taxon>
        <taxon>Poales</taxon>
        <taxon>Poaceae</taxon>
        <taxon>PACMAD clade</taxon>
        <taxon>Chloridoideae</taxon>
        <taxon>Eragrostideae</taxon>
        <taxon>Eragrostidinae</taxon>
        <taxon>Eragrostis</taxon>
    </lineage>
</organism>
<dbReference type="InterPro" id="IPR016763">
    <property type="entry name" value="VAP"/>
</dbReference>
<dbReference type="AlphaFoldDB" id="A0A5J9V0V7"/>
<gene>
    <name evidence="5" type="ORF">EJB05_20539</name>
</gene>
<keyword evidence="3" id="KW-1133">Transmembrane helix</keyword>
<dbReference type="Gramene" id="TVU28997">
    <property type="protein sequence ID" value="TVU28997"/>
    <property type="gene ID" value="EJB05_20539"/>
</dbReference>
<dbReference type="PANTHER" id="PTHR10809">
    <property type="entry name" value="VESICLE-ASSOCIATED MEMBRANE PROTEIN-ASSOCIATED PROTEIN"/>
    <property type="match status" value="1"/>
</dbReference>
<dbReference type="SUPFAM" id="SSF49354">
    <property type="entry name" value="PapD-like"/>
    <property type="match status" value="1"/>
</dbReference>
<dbReference type="InterPro" id="IPR000535">
    <property type="entry name" value="MSP_dom"/>
</dbReference>
<evidence type="ECO:0000256" key="2">
    <source>
        <dbReference type="SAM" id="Coils"/>
    </source>
</evidence>
<sequence length="241" mass="26934">MSPEAKKSKANPLASLFPPPPLPGFLPFPFLLQIVAFSGLFCLHSFLGEREAVAMGGGGTLISVYPEELTFLFELDKPCYCNLKVVNNSEHHVAFKVKTTSPRKYFVRPNASIVQPWDSCTITITLQAQKEYPPDMQCKDKFLIQSTKVAASTDMDEIPPDTMLKNASIEEIQNIQRLKEERDNMLQQNQQMQRELDVLRRRRSRKGDAGFSLTFAAFAGLIGVLVGLMMSLIFSSQPATS</sequence>
<feature type="coiled-coil region" evidence="2">
    <location>
        <begin position="168"/>
        <end position="202"/>
    </location>
</feature>
<proteinExistence type="inferred from homology"/>
<evidence type="ECO:0000256" key="1">
    <source>
        <dbReference type="ARBA" id="ARBA00008932"/>
    </source>
</evidence>
<dbReference type="GO" id="GO:0005886">
    <property type="term" value="C:plasma membrane"/>
    <property type="evidence" value="ECO:0007669"/>
    <property type="project" value="TreeGrafter"/>
</dbReference>
<evidence type="ECO:0000256" key="3">
    <source>
        <dbReference type="SAM" id="Phobius"/>
    </source>
</evidence>
<dbReference type="InterPro" id="IPR013783">
    <property type="entry name" value="Ig-like_fold"/>
</dbReference>
<dbReference type="GO" id="GO:0090158">
    <property type="term" value="P:endoplasmic reticulum membrane organization"/>
    <property type="evidence" value="ECO:0007669"/>
    <property type="project" value="TreeGrafter"/>
</dbReference>
<dbReference type="Pfam" id="PF00635">
    <property type="entry name" value="Motile_Sperm"/>
    <property type="match status" value="1"/>
</dbReference>
<dbReference type="GO" id="GO:0005789">
    <property type="term" value="C:endoplasmic reticulum membrane"/>
    <property type="evidence" value="ECO:0007669"/>
    <property type="project" value="InterPro"/>
</dbReference>